<organism evidence="2">
    <name type="scientific">Chaetoceros debilis</name>
    <dbReference type="NCBI Taxonomy" id="122233"/>
    <lineage>
        <taxon>Eukaryota</taxon>
        <taxon>Sar</taxon>
        <taxon>Stramenopiles</taxon>
        <taxon>Ochrophyta</taxon>
        <taxon>Bacillariophyta</taxon>
        <taxon>Coscinodiscophyceae</taxon>
        <taxon>Chaetocerotophycidae</taxon>
        <taxon>Chaetocerotales</taxon>
        <taxon>Chaetocerotaceae</taxon>
        <taxon>Chaetoceros</taxon>
    </lineage>
</organism>
<evidence type="ECO:0000313" key="3">
    <source>
        <dbReference type="EMBL" id="CAE0459957.1"/>
    </source>
</evidence>
<sequence length="203" mass="21942">MSASSILQAVLILIGLLHIQSFSVQLNGLRRNISFRHSVSSLSHSSSQFKSSSESALSMSNDDDDDNEKRPILVDQTLFKSAISTVEQASGMPLSTEDRTLSYAIGRVKITLPTQPGIDLVETPGLVLVNGVTQAAIDAGVQTLDTLVRVSSQDGIISENTMGKDIDAQFQVISAAIARAREMGHSGFEVEVNRLLKGYYKME</sequence>
<keyword evidence="1" id="KW-0732">Signal</keyword>
<reference evidence="2" key="1">
    <citation type="submission" date="2021-01" db="EMBL/GenBank/DDBJ databases">
        <authorList>
            <person name="Corre E."/>
            <person name="Pelletier E."/>
            <person name="Niang G."/>
            <person name="Scheremetjew M."/>
            <person name="Finn R."/>
            <person name="Kale V."/>
            <person name="Holt S."/>
            <person name="Cochrane G."/>
            <person name="Meng A."/>
            <person name="Brown T."/>
            <person name="Cohen L."/>
        </authorList>
    </citation>
    <scope>NUCLEOTIDE SEQUENCE</scope>
    <source>
        <strain evidence="2">MM31A-1</strain>
    </source>
</reference>
<gene>
    <name evidence="2" type="ORF">CDEB00056_LOCUS4796</name>
    <name evidence="3" type="ORF">CDEB00056_LOCUS4798</name>
</gene>
<evidence type="ECO:0000256" key="1">
    <source>
        <dbReference type="SAM" id="SignalP"/>
    </source>
</evidence>
<dbReference type="AlphaFoldDB" id="A0A6S8SC59"/>
<dbReference type="EMBL" id="HBIO01006540">
    <property type="protein sequence ID" value="CAE0459957.1"/>
    <property type="molecule type" value="Transcribed_RNA"/>
</dbReference>
<proteinExistence type="predicted"/>
<feature type="signal peptide" evidence="1">
    <location>
        <begin position="1"/>
        <end position="21"/>
    </location>
</feature>
<name>A0A6S8SC59_9STRA</name>
<protein>
    <submittedName>
        <fullName evidence="2">Uncharacterized protein</fullName>
    </submittedName>
</protein>
<dbReference type="EMBL" id="HBIO01006537">
    <property type="protein sequence ID" value="CAE0459955.1"/>
    <property type="molecule type" value="Transcribed_RNA"/>
</dbReference>
<feature type="chain" id="PRO_5036191445" evidence="1">
    <location>
        <begin position="22"/>
        <end position="203"/>
    </location>
</feature>
<evidence type="ECO:0000313" key="2">
    <source>
        <dbReference type="EMBL" id="CAE0459955.1"/>
    </source>
</evidence>
<accession>A0A6S8SC59</accession>